<protein>
    <recommendedName>
        <fullName evidence="1">Aminoglycoside phosphotransferase domain-containing protein</fullName>
    </recommendedName>
</protein>
<evidence type="ECO:0000259" key="1">
    <source>
        <dbReference type="Pfam" id="PF01636"/>
    </source>
</evidence>
<organism evidence="2 3">
    <name type="scientific">Paenibacillus allorhizosphaerae</name>
    <dbReference type="NCBI Taxonomy" id="2849866"/>
    <lineage>
        <taxon>Bacteria</taxon>
        <taxon>Bacillati</taxon>
        <taxon>Bacillota</taxon>
        <taxon>Bacilli</taxon>
        <taxon>Bacillales</taxon>
        <taxon>Paenibacillaceae</taxon>
        <taxon>Paenibacillus</taxon>
    </lineage>
</organism>
<comment type="caution">
    <text evidence="2">The sequence shown here is derived from an EMBL/GenBank/DDBJ whole genome shotgun (WGS) entry which is preliminary data.</text>
</comment>
<dbReference type="EMBL" id="CAJVCE010000008">
    <property type="protein sequence ID" value="CAG7644536.1"/>
    <property type="molecule type" value="Genomic_DNA"/>
</dbReference>
<dbReference type="PANTHER" id="PTHR41283">
    <property type="entry name" value="AMINOGLYCOSIDE PHOSPHOTRANSFERASE"/>
    <property type="match status" value="1"/>
</dbReference>
<dbReference type="Proteomes" id="UP000730618">
    <property type="component" value="Unassembled WGS sequence"/>
</dbReference>
<gene>
    <name evidence="2" type="ORF">PAECIP111802_03301</name>
</gene>
<accession>A0ABM8VIX6</accession>
<name>A0ABM8VIX6_9BACL</name>
<keyword evidence="3" id="KW-1185">Reference proteome</keyword>
<reference evidence="2 3" key="1">
    <citation type="submission" date="2021-06" db="EMBL/GenBank/DDBJ databases">
        <authorList>
            <person name="Criscuolo A."/>
        </authorList>
    </citation>
    <scope>NUCLEOTIDE SEQUENCE [LARGE SCALE GENOMIC DNA]</scope>
    <source>
        <strain evidence="3">CIP 111802</strain>
    </source>
</reference>
<dbReference type="PANTHER" id="PTHR41283:SF1">
    <property type="entry name" value="AMINOGLYCOSIDE PHOSPHOTRANSFERASE DOMAIN-CONTAINING PROTEIN"/>
    <property type="match status" value="1"/>
</dbReference>
<evidence type="ECO:0000313" key="2">
    <source>
        <dbReference type="EMBL" id="CAG7644536.1"/>
    </source>
</evidence>
<dbReference type="Pfam" id="PF01636">
    <property type="entry name" value="APH"/>
    <property type="match status" value="1"/>
</dbReference>
<proteinExistence type="predicted"/>
<evidence type="ECO:0000313" key="3">
    <source>
        <dbReference type="Proteomes" id="UP000730618"/>
    </source>
</evidence>
<feature type="domain" description="Aminoglycoside phosphotransferase" evidence="1">
    <location>
        <begin position="28"/>
        <end position="247"/>
    </location>
</feature>
<dbReference type="InterPro" id="IPR002575">
    <property type="entry name" value="Aminoglycoside_PTrfase"/>
</dbReference>
<dbReference type="RefSeq" id="WP_218099610.1">
    <property type="nucleotide sequence ID" value="NZ_CAJVCE010000008.1"/>
</dbReference>
<sequence>MDPSIDSNLITLLSDIRRTASFDNYEFLLKGHSNAKKVILFQSGEPVYLLRVYDADSFARRSEEYDYLERHYNHGVNCQKPVAIGLADELKLCYLLLTYTEGQSGEEALPGLSPESQYMQGVEAGKQLRIIHIVEPKVPFRWADKRYGKYVNKKEVLRELNLNFYKQHEIESFIERHFHLLESSPVRFQHDDFHPANMIFKDGRLNGIIDFSRFDWGDPWEEFFKLPKYTCCVSKPFARGQVQGYFDGRIPDEFWLKYHLFVALNQHATLIGGYQSQRVEETQEKIQRTIQSHNFADGGPPSWFICKNFFS</sequence>